<evidence type="ECO:0000256" key="6">
    <source>
        <dbReference type="SAM" id="MobiDB-lite"/>
    </source>
</evidence>
<keyword evidence="2 7" id="KW-0812">Transmembrane</keyword>
<feature type="transmembrane region" description="Helical" evidence="7">
    <location>
        <begin position="60"/>
        <end position="80"/>
    </location>
</feature>
<dbReference type="PANTHER" id="PTHR33048:SF47">
    <property type="entry name" value="INTEGRAL MEMBRANE PROTEIN-RELATED"/>
    <property type="match status" value="1"/>
</dbReference>
<feature type="domain" description="Rhodopsin" evidence="8">
    <location>
        <begin position="80"/>
        <end position="309"/>
    </location>
</feature>
<evidence type="ECO:0000256" key="1">
    <source>
        <dbReference type="ARBA" id="ARBA00004141"/>
    </source>
</evidence>
<dbReference type="Pfam" id="PF20684">
    <property type="entry name" value="Fung_rhodopsin"/>
    <property type="match status" value="1"/>
</dbReference>
<accession>A0A7C8IB26</accession>
<evidence type="ECO:0000313" key="9">
    <source>
        <dbReference type="EMBL" id="KAF2875177.1"/>
    </source>
</evidence>
<evidence type="ECO:0000256" key="4">
    <source>
        <dbReference type="ARBA" id="ARBA00023136"/>
    </source>
</evidence>
<evidence type="ECO:0000256" key="5">
    <source>
        <dbReference type="ARBA" id="ARBA00038359"/>
    </source>
</evidence>
<feature type="transmembrane region" description="Helical" evidence="7">
    <location>
        <begin position="248"/>
        <end position="271"/>
    </location>
</feature>
<reference evidence="9 10" key="1">
    <citation type="submission" date="2020-01" db="EMBL/GenBank/DDBJ databases">
        <authorList>
            <consortium name="DOE Joint Genome Institute"/>
            <person name="Haridas S."/>
            <person name="Albert R."/>
            <person name="Binder M."/>
            <person name="Bloem J."/>
            <person name="Labutti K."/>
            <person name="Salamov A."/>
            <person name="Andreopoulos B."/>
            <person name="Baker S.E."/>
            <person name="Barry K."/>
            <person name="Bills G."/>
            <person name="Bluhm B.H."/>
            <person name="Cannon C."/>
            <person name="Castanera R."/>
            <person name="Culley D.E."/>
            <person name="Daum C."/>
            <person name="Ezra D."/>
            <person name="Gonzalez J.B."/>
            <person name="Henrissat B."/>
            <person name="Kuo A."/>
            <person name="Liang C."/>
            <person name="Lipzen A."/>
            <person name="Lutzoni F."/>
            <person name="Magnuson J."/>
            <person name="Mondo S."/>
            <person name="Nolan M."/>
            <person name="Ohm R."/>
            <person name="Pangilinan J."/>
            <person name="Park H.-J.H."/>
            <person name="Ramirez L."/>
            <person name="Alfaro M."/>
            <person name="Sun H."/>
            <person name="Tritt A."/>
            <person name="Yoshinaga Y."/>
            <person name="Zwiers L.-H.L."/>
            <person name="Turgeon B.G."/>
            <person name="Goodwin S.B."/>
            <person name="Spatafora J.W."/>
            <person name="Crous P.W."/>
            <person name="Grigoriev I.V."/>
        </authorList>
    </citation>
    <scope>NUCLEOTIDE SEQUENCE [LARGE SCALE GENOMIC DNA]</scope>
    <source>
        <strain evidence="9 10">CBS 611.86</strain>
    </source>
</reference>
<keyword evidence="4 7" id="KW-0472">Membrane</keyword>
<protein>
    <recommendedName>
        <fullName evidence="8">Rhodopsin domain-containing protein</fullName>
    </recommendedName>
</protein>
<feature type="region of interest" description="Disordered" evidence="6">
    <location>
        <begin position="386"/>
        <end position="410"/>
    </location>
</feature>
<gene>
    <name evidence="9" type="ORF">BDV95DRAFT_310249</name>
</gene>
<dbReference type="PANTHER" id="PTHR33048">
    <property type="entry name" value="PTH11-LIKE INTEGRAL MEMBRANE PROTEIN (AFU_ORTHOLOGUE AFUA_5G11245)"/>
    <property type="match status" value="1"/>
</dbReference>
<evidence type="ECO:0000256" key="7">
    <source>
        <dbReference type="SAM" id="Phobius"/>
    </source>
</evidence>
<organism evidence="9 10">
    <name type="scientific">Massariosphaeria phaeospora</name>
    <dbReference type="NCBI Taxonomy" id="100035"/>
    <lineage>
        <taxon>Eukaryota</taxon>
        <taxon>Fungi</taxon>
        <taxon>Dikarya</taxon>
        <taxon>Ascomycota</taxon>
        <taxon>Pezizomycotina</taxon>
        <taxon>Dothideomycetes</taxon>
        <taxon>Pleosporomycetidae</taxon>
        <taxon>Pleosporales</taxon>
        <taxon>Pleosporales incertae sedis</taxon>
        <taxon>Massariosphaeria</taxon>
    </lineage>
</organism>
<evidence type="ECO:0000313" key="10">
    <source>
        <dbReference type="Proteomes" id="UP000481861"/>
    </source>
</evidence>
<dbReference type="AlphaFoldDB" id="A0A7C8IB26"/>
<evidence type="ECO:0000256" key="3">
    <source>
        <dbReference type="ARBA" id="ARBA00022989"/>
    </source>
</evidence>
<feature type="transmembrane region" description="Helical" evidence="7">
    <location>
        <begin position="92"/>
        <end position="117"/>
    </location>
</feature>
<proteinExistence type="inferred from homology"/>
<feature type="region of interest" description="Disordered" evidence="6">
    <location>
        <begin position="344"/>
        <end position="364"/>
    </location>
</feature>
<dbReference type="Proteomes" id="UP000481861">
    <property type="component" value="Unassembled WGS sequence"/>
</dbReference>
<feature type="compositionally biased region" description="Polar residues" evidence="6">
    <location>
        <begin position="386"/>
        <end position="401"/>
    </location>
</feature>
<feature type="transmembrane region" description="Helical" evidence="7">
    <location>
        <begin position="137"/>
        <end position="156"/>
    </location>
</feature>
<evidence type="ECO:0000259" key="8">
    <source>
        <dbReference type="Pfam" id="PF20684"/>
    </source>
</evidence>
<sequence>MKQSKSNAYHGPDHRHDIHMSCRVSPPWNRTTPSFPNFQRPFERFDTRSTTILMADSPRYSAPAIVCIITIITNVTFVALRTWGRFLQKSHLMFADILVPISLAMNIGQAALIIYLWNTYERYGEKGPLAARGFAFPLLNAFATAIPKLAVISVYLQIFHQKTWAKWVLRGTAAIVVAAALALIFATIFQCRPTKFIWDHSIPGGVCSDLHSLFSYLFIPNVVTDVILLLVPIPIITRLQMSLPVKAGVLATFLSGSIGVVAASIRLHVFFQFTPRKGDAGTQRIASNVEISSYLTVACLLHMRPLLARIKTPLKYITESWGTRNYGNTSSKSPSHALATLTDRRANRRLPSESTNSSEGQLVLSDQDGIHVLHDMKVDEMKASTATMPQNGPATTISSKYDSYKDQSIV</sequence>
<keyword evidence="3 7" id="KW-1133">Transmembrane helix</keyword>
<dbReference type="EMBL" id="JAADJZ010000005">
    <property type="protein sequence ID" value="KAF2875177.1"/>
    <property type="molecule type" value="Genomic_DNA"/>
</dbReference>
<feature type="transmembrane region" description="Helical" evidence="7">
    <location>
        <begin position="168"/>
        <end position="189"/>
    </location>
</feature>
<dbReference type="InterPro" id="IPR052337">
    <property type="entry name" value="SAT4-like"/>
</dbReference>
<dbReference type="GO" id="GO:0016020">
    <property type="term" value="C:membrane"/>
    <property type="evidence" value="ECO:0007669"/>
    <property type="project" value="UniProtKB-SubCell"/>
</dbReference>
<comment type="caution">
    <text evidence="9">The sequence shown here is derived from an EMBL/GenBank/DDBJ whole genome shotgun (WGS) entry which is preliminary data.</text>
</comment>
<comment type="subcellular location">
    <subcellularLocation>
        <location evidence="1">Membrane</location>
        <topology evidence="1">Multi-pass membrane protein</topology>
    </subcellularLocation>
</comment>
<feature type="transmembrane region" description="Helical" evidence="7">
    <location>
        <begin position="213"/>
        <end position="236"/>
    </location>
</feature>
<keyword evidence="10" id="KW-1185">Reference proteome</keyword>
<dbReference type="InterPro" id="IPR049326">
    <property type="entry name" value="Rhodopsin_dom_fungi"/>
</dbReference>
<comment type="similarity">
    <text evidence="5">Belongs to the SAT4 family.</text>
</comment>
<name>A0A7C8IB26_9PLEO</name>
<evidence type="ECO:0000256" key="2">
    <source>
        <dbReference type="ARBA" id="ARBA00022692"/>
    </source>
</evidence>